<dbReference type="Proteomes" id="UP000291838">
    <property type="component" value="Unassembled WGS sequence"/>
</dbReference>
<feature type="transmembrane region" description="Helical" evidence="1">
    <location>
        <begin position="374"/>
        <end position="400"/>
    </location>
</feature>
<feature type="transmembrane region" description="Helical" evidence="1">
    <location>
        <begin position="430"/>
        <end position="448"/>
    </location>
</feature>
<name>A0A4Q2S6Y4_9ACTN</name>
<gene>
    <name evidence="2" type="ORF">EUA06_00600</name>
</gene>
<keyword evidence="1" id="KW-1133">Transmembrane helix</keyword>
<feature type="transmembrane region" description="Helical" evidence="1">
    <location>
        <begin position="20"/>
        <end position="39"/>
    </location>
</feature>
<accession>A0A4Q2S6Y4</accession>
<keyword evidence="1" id="KW-0812">Transmembrane</keyword>
<sequence length="451" mass="47647">MDEAANRTTRTSWVRQRGDLLAVLALIIASFVFVADQVAEHEMLSPIDEYQYIGYYADVADKGVVRQGSQMPYYARKYMVCHGVRAVAGMEKNPAACKKPNSIDYVIAGGTTADLYAPFYFITTRVMAQPFIWAGVDFVDAGRMAGGFWLSLGAVFLFLTLRRARVPVTVALGLGLVLVGSLPAYWGTTYISTDATALASGSVAAWLTLRALDGKRWTLLILPVVATFATLCKLQNLIAFGAAALVLLVAAAIGATKEHRGFGARAKAFLLDRRTLSAVAVVGASVLAQGGWLAIRSALAVGPSPALGVPVPLVFENLVVETGNFFPAIAQGAMVTWATGAESLPVYLVGTTLAIGGAAGLAMSKGVTAQHRVIGFSTVLVTVLAAPALAIALGAVSGLYTPFPSRYGNSMFPWALICAGLLMDTERRWARYLVLALGAATWALSLMLGEA</sequence>
<organism evidence="2 3">
    <name type="scientific">Nocardioides glacieisoli</name>
    <dbReference type="NCBI Taxonomy" id="1168730"/>
    <lineage>
        <taxon>Bacteria</taxon>
        <taxon>Bacillati</taxon>
        <taxon>Actinomycetota</taxon>
        <taxon>Actinomycetes</taxon>
        <taxon>Propionibacteriales</taxon>
        <taxon>Nocardioidaceae</taxon>
        <taxon>Nocardioides</taxon>
    </lineage>
</organism>
<keyword evidence="1" id="KW-0472">Membrane</keyword>
<proteinExistence type="predicted"/>
<protein>
    <recommendedName>
        <fullName evidence="4">DUF2142 domain-containing protein</fullName>
    </recommendedName>
</protein>
<keyword evidence="3" id="KW-1185">Reference proteome</keyword>
<evidence type="ECO:0000313" key="2">
    <source>
        <dbReference type="EMBL" id="RYB96123.1"/>
    </source>
</evidence>
<reference evidence="2 3" key="1">
    <citation type="submission" date="2019-01" db="EMBL/GenBank/DDBJ databases">
        <title>Novel species of Nocardioides.</title>
        <authorList>
            <person name="Liu Q."/>
            <person name="Xin Y.-H."/>
        </authorList>
    </citation>
    <scope>NUCLEOTIDE SEQUENCE [LARGE SCALE GENOMIC DNA]</scope>
    <source>
        <strain evidence="2 3">HLT3-15</strain>
    </source>
</reference>
<dbReference type="EMBL" id="SDWS01000001">
    <property type="protein sequence ID" value="RYB96123.1"/>
    <property type="molecule type" value="Genomic_DNA"/>
</dbReference>
<feature type="transmembrane region" description="Helical" evidence="1">
    <location>
        <begin position="276"/>
        <end position="295"/>
    </location>
</feature>
<dbReference type="AlphaFoldDB" id="A0A4Q2S6Y4"/>
<evidence type="ECO:0008006" key="4">
    <source>
        <dbReference type="Google" id="ProtNLM"/>
    </source>
</evidence>
<feature type="transmembrane region" description="Helical" evidence="1">
    <location>
        <begin position="237"/>
        <end position="255"/>
    </location>
</feature>
<comment type="caution">
    <text evidence="2">The sequence shown here is derived from an EMBL/GenBank/DDBJ whole genome shotgun (WGS) entry which is preliminary data.</text>
</comment>
<dbReference type="RefSeq" id="WP_129473076.1">
    <property type="nucleotide sequence ID" value="NZ_SDWS01000001.1"/>
</dbReference>
<feature type="transmembrane region" description="Helical" evidence="1">
    <location>
        <begin position="406"/>
        <end position="423"/>
    </location>
</feature>
<dbReference type="OrthoDB" id="3258018at2"/>
<evidence type="ECO:0000256" key="1">
    <source>
        <dbReference type="SAM" id="Phobius"/>
    </source>
</evidence>
<evidence type="ECO:0000313" key="3">
    <source>
        <dbReference type="Proteomes" id="UP000291838"/>
    </source>
</evidence>
<feature type="transmembrane region" description="Helical" evidence="1">
    <location>
        <begin position="344"/>
        <end position="362"/>
    </location>
</feature>
<feature type="transmembrane region" description="Helical" evidence="1">
    <location>
        <begin position="141"/>
        <end position="159"/>
    </location>
</feature>
<feature type="transmembrane region" description="Helical" evidence="1">
    <location>
        <begin position="166"/>
        <end position="185"/>
    </location>
</feature>